<name>A0A543F197_9MICO</name>
<proteinExistence type="predicted"/>
<dbReference type="Proteomes" id="UP000320235">
    <property type="component" value="Unassembled WGS sequence"/>
</dbReference>
<dbReference type="OrthoDB" id="7945987at2"/>
<feature type="domain" description="HTH arsR-type" evidence="1">
    <location>
        <begin position="14"/>
        <end position="102"/>
    </location>
</feature>
<dbReference type="InterPro" id="IPR036390">
    <property type="entry name" value="WH_DNA-bd_sf"/>
</dbReference>
<dbReference type="SMART" id="SM00418">
    <property type="entry name" value="HTH_ARSR"/>
    <property type="match status" value="1"/>
</dbReference>
<evidence type="ECO:0000313" key="3">
    <source>
        <dbReference type="Proteomes" id="UP000320235"/>
    </source>
</evidence>
<dbReference type="Gene3D" id="1.10.10.10">
    <property type="entry name" value="Winged helix-like DNA-binding domain superfamily/Winged helix DNA-binding domain"/>
    <property type="match status" value="1"/>
</dbReference>
<protein>
    <submittedName>
        <fullName evidence="2">Helix-turn-helix protein</fullName>
    </submittedName>
</protein>
<dbReference type="SUPFAM" id="SSF46785">
    <property type="entry name" value="Winged helix' DNA-binding domain"/>
    <property type="match status" value="1"/>
</dbReference>
<dbReference type="InterPro" id="IPR011991">
    <property type="entry name" value="ArsR-like_HTH"/>
</dbReference>
<dbReference type="RefSeq" id="WP_141893929.1">
    <property type="nucleotide sequence ID" value="NZ_BAABLH010000004.1"/>
</dbReference>
<dbReference type="EMBL" id="VFPE01000002">
    <property type="protein sequence ID" value="TQM27593.1"/>
    <property type="molecule type" value="Genomic_DNA"/>
</dbReference>
<dbReference type="GO" id="GO:0003700">
    <property type="term" value="F:DNA-binding transcription factor activity"/>
    <property type="evidence" value="ECO:0007669"/>
    <property type="project" value="InterPro"/>
</dbReference>
<gene>
    <name evidence="2" type="ORF">FB391_1618</name>
</gene>
<accession>A0A543F197</accession>
<dbReference type="Pfam" id="PF12840">
    <property type="entry name" value="HTH_20"/>
    <property type="match status" value="1"/>
</dbReference>
<evidence type="ECO:0000259" key="1">
    <source>
        <dbReference type="SMART" id="SM00418"/>
    </source>
</evidence>
<reference evidence="2 3" key="1">
    <citation type="submission" date="2019-06" db="EMBL/GenBank/DDBJ databases">
        <title>Sequencing the genomes of 1000 actinobacteria strains.</title>
        <authorList>
            <person name="Klenk H.-P."/>
        </authorList>
    </citation>
    <scope>NUCLEOTIDE SEQUENCE [LARGE SCALE GENOMIC DNA]</scope>
    <source>
        <strain evidence="2 3">DSM 105492</strain>
    </source>
</reference>
<dbReference type="AlphaFoldDB" id="A0A543F197"/>
<dbReference type="InterPro" id="IPR001845">
    <property type="entry name" value="HTH_ArsR_DNA-bd_dom"/>
</dbReference>
<evidence type="ECO:0000313" key="2">
    <source>
        <dbReference type="EMBL" id="TQM27593.1"/>
    </source>
</evidence>
<organism evidence="2 3">
    <name type="scientific">Microbacterium kyungheense</name>
    <dbReference type="NCBI Taxonomy" id="1263636"/>
    <lineage>
        <taxon>Bacteria</taxon>
        <taxon>Bacillati</taxon>
        <taxon>Actinomycetota</taxon>
        <taxon>Actinomycetes</taxon>
        <taxon>Micrococcales</taxon>
        <taxon>Microbacteriaceae</taxon>
        <taxon>Microbacterium</taxon>
    </lineage>
</organism>
<dbReference type="InterPro" id="IPR036388">
    <property type="entry name" value="WH-like_DNA-bd_sf"/>
</dbReference>
<dbReference type="CDD" id="cd00090">
    <property type="entry name" value="HTH_ARSR"/>
    <property type="match status" value="1"/>
</dbReference>
<sequence length="203" mass="22887">MTTEHRRERITDPERIRALAHPVRIALLDHLGDVGEATATECAEALGESPASCSFHLRMLEKYGYIERAERRGREKPWRVRVADFDMRPDPDVPGSLLAVQAVASMGLESEFLRAMDWFSKVDRESDEWVQATTFTRTSFWATAEELAQLSRDVQDITDRFAGRHADPSKRPDGARFSRFFAVVNPDPVDPASAAGTEPEAQR</sequence>
<keyword evidence="3" id="KW-1185">Reference proteome</keyword>
<comment type="caution">
    <text evidence="2">The sequence shown here is derived from an EMBL/GenBank/DDBJ whole genome shotgun (WGS) entry which is preliminary data.</text>
</comment>